<evidence type="ECO:0000313" key="2">
    <source>
        <dbReference type="EMBL" id="SEL23185.1"/>
    </source>
</evidence>
<reference evidence="3" key="1">
    <citation type="submission" date="2016-10" db="EMBL/GenBank/DDBJ databases">
        <authorList>
            <person name="Varghese N."/>
            <person name="Submissions S."/>
        </authorList>
    </citation>
    <scope>NUCLEOTIDE SEQUENCE [LARGE SCALE GENOMIC DNA]</scope>
    <source>
        <strain evidence="3">DSM 16471</strain>
    </source>
</reference>
<dbReference type="RefSeq" id="WP_091622351.1">
    <property type="nucleotide sequence ID" value="NZ_FNZN01000003.1"/>
</dbReference>
<gene>
    <name evidence="2" type="ORF">SAMN04488008_103192</name>
</gene>
<evidence type="ECO:0000313" key="3">
    <source>
        <dbReference type="Proteomes" id="UP000198990"/>
    </source>
</evidence>
<feature type="signal peptide" evidence="1">
    <location>
        <begin position="1"/>
        <end position="21"/>
    </location>
</feature>
<keyword evidence="1" id="KW-0732">Signal</keyword>
<name>A0A1H7NJI4_9FLAO</name>
<feature type="chain" id="PRO_5011559434" evidence="1">
    <location>
        <begin position="22"/>
        <end position="600"/>
    </location>
</feature>
<dbReference type="Gene3D" id="2.60.120.380">
    <property type="match status" value="1"/>
</dbReference>
<keyword evidence="3" id="KW-1185">Reference proteome</keyword>
<dbReference type="OrthoDB" id="9765926at2"/>
<dbReference type="Proteomes" id="UP000198990">
    <property type="component" value="Unassembled WGS sequence"/>
</dbReference>
<dbReference type="EMBL" id="FNZN01000003">
    <property type="protein sequence ID" value="SEL23185.1"/>
    <property type="molecule type" value="Genomic_DNA"/>
</dbReference>
<dbReference type="NCBIfam" id="TIGR04131">
    <property type="entry name" value="Bac_Flav_CTERM"/>
    <property type="match status" value="1"/>
</dbReference>
<organism evidence="2 3">
    <name type="scientific">Maribacter orientalis</name>
    <dbReference type="NCBI Taxonomy" id="228957"/>
    <lineage>
        <taxon>Bacteria</taxon>
        <taxon>Pseudomonadati</taxon>
        <taxon>Bacteroidota</taxon>
        <taxon>Flavobacteriia</taxon>
        <taxon>Flavobacteriales</taxon>
        <taxon>Flavobacteriaceae</taxon>
        <taxon>Maribacter</taxon>
    </lineage>
</organism>
<dbReference type="Pfam" id="PF13585">
    <property type="entry name" value="CHU_C"/>
    <property type="match status" value="1"/>
</dbReference>
<evidence type="ECO:0000256" key="1">
    <source>
        <dbReference type="SAM" id="SignalP"/>
    </source>
</evidence>
<dbReference type="STRING" id="228957.SAMN04488008_103192"/>
<dbReference type="AlphaFoldDB" id="A0A1H7NJI4"/>
<protein>
    <submittedName>
        <fullName evidence="2">Gliding motility-associated C-terminal domain-containing protein</fullName>
    </submittedName>
</protein>
<dbReference type="PROSITE" id="PS51257">
    <property type="entry name" value="PROKAR_LIPOPROTEIN"/>
    <property type="match status" value="1"/>
</dbReference>
<proteinExistence type="predicted"/>
<dbReference type="InterPro" id="IPR026341">
    <property type="entry name" value="T9SS_type_B"/>
</dbReference>
<sequence>MTKYGITILLLNLFGTLSCFSQVAPDCINAIPICNNTPINAGTDGYGLDDFNGASVSGCITQATGTVETNSAWYRFRTSETGQLGFNIGFDSNEDWDFALYKTNDCGDLGEPIRCNYFDNSDESIYIGVGQDPTGVANIQYEDWLEVAPNEDYYLLINNYSNNNSGFSIQFSGNIFIEFSNSALDCDIIDNLLGPPKIACDNENVILDATTSDAIDYEWYLDIGAGYQRIPGESGPELNVAVSAMYRVLVIRPSGNNLLSETQVAYAPSPFTYELTDETVCLDGTAIDFNSKDLEALGDQSSLEFLVTYHASIEEAMNGINALPKEYIPTQISETIFVRTTSVENSSCYDASKSFDINGIELPYLDFDTSVFICGDTPVVTIGQTIPDSNFTYEWSSGQNTSLITVAEEGVYTLSVTNSVGALQCITVRSVTVVFSRPPAISDIAIVYEDDASNMISVFLEEDGDFDYQVDNEEPQSSSIFNNLFPGEHTITVTDLNGCGLDSKDIVVVGFPKFFTPNADGVNDKWKVEGLSVLANPIITIYNRYGKLLYQLNEDSSGWDGTFKGVLLPESDYWFKLSYTNSLGQNTNAAYINNHFTLKR</sequence>
<accession>A0A1H7NJI4</accession>